<dbReference type="STRING" id="551115.Aazo_1543"/>
<sequence length="63" mass="7662">MNPQPEEYFQRRLQKLEAEMNSFSPISSQRERQEQTRQSGFAKLTWHFQRAQIWYQGLSGRDE</sequence>
<dbReference type="RefSeq" id="WP_013190752.1">
    <property type="nucleotide sequence ID" value="NC_014248.1"/>
</dbReference>
<proteinExistence type="predicted"/>
<dbReference type="AlphaFoldDB" id="D7E4H6"/>
<dbReference type="HOGENOM" id="CLU_2881380_0_0_3"/>
<dbReference type="EMBL" id="CP002059">
    <property type="protein sequence ID" value="ADI63734.1"/>
    <property type="molecule type" value="Genomic_DNA"/>
</dbReference>
<gene>
    <name evidence="1" type="ordered locus">Aazo_1543</name>
</gene>
<evidence type="ECO:0000313" key="2">
    <source>
        <dbReference type="Proteomes" id="UP000001511"/>
    </source>
</evidence>
<name>D7E4H6_NOSA0</name>
<protein>
    <submittedName>
        <fullName evidence="1">Uncharacterized protein</fullName>
    </submittedName>
</protein>
<keyword evidence="2" id="KW-1185">Reference proteome</keyword>
<organism evidence="1 2">
    <name type="scientific">Nostoc azollae (strain 0708)</name>
    <name type="common">Anabaena azollae (strain 0708)</name>
    <dbReference type="NCBI Taxonomy" id="551115"/>
    <lineage>
        <taxon>Bacteria</taxon>
        <taxon>Bacillati</taxon>
        <taxon>Cyanobacteriota</taxon>
        <taxon>Cyanophyceae</taxon>
        <taxon>Nostocales</taxon>
        <taxon>Nostocaceae</taxon>
        <taxon>Trichormus</taxon>
    </lineage>
</organism>
<reference evidence="1 2" key="1">
    <citation type="journal article" date="2010" name="PLoS ONE">
        <title>Genome erosion in a nitrogen-fixing vertically transmitted endosymbiotic multicellular cyanobacterium.</title>
        <authorList>
            <person name="Ran L."/>
            <person name="Larsson J."/>
            <person name="Vigil-Stenman T."/>
            <person name="Nylander J.A."/>
            <person name="Ininbergs K."/>
            <person name="Zheng W.W."/>
            <person name="Lapidus A."/>
            <person name="Lowry S."/>
            <person name="Haselkorn R."/>
            <person name="Bergman B."/>
        </authorList>
    </citation>
    <scope>NUCLEOTIDE SEQUENCE [LARGE SCALE GENOMIC DNA]</scope>
    <source>
        <strain evidence="1 2">0708</strain>
    </source>
</reference>
<evidence type="ECO:0000313" key="1">
    <source>
        <dbReference type="EMBL" id="ADI63734.1"/>
    </source>
</evidence>
<dbReference type="Proteomes" id="UP000001511">
    <property type="component" value="Chromosome"/>
</dbReference>
<accession>D7E4H6</accession>
<dbReference type="KEGG" id="naz:Aazo_1543"/>